<evidence type="ECO:0000313" key="2">
    <source>
        <dbReference type="EMBL" id="KAJ1127738.1"/>
    </source>
</evidence>
<keyword evidence="3" id="KW-1185">Reference proteome</keyword>
<evidence type="ECO:0000256" key="1">
    <source>
        <dbReference type="SAM" id="MobiDB-lite"/>
    </source>
</evidence>
<organism evidence="2 3">
    <name type="scientific">Pleurodeles waltl</name>
    <name type="common">Iberian ribbed newt</name>
    <dbReference type="NCBI Taxonomy" id="8319"/>
    <lineage>
        <taxon>Eukaryota</taxon>
        <taxon>Metazoa</taxon>
        <taxon>Chordata</taxon>
        <taxon>Craniata</taxon>
        <taxon>Vertebrata</taxon>
        <taxon>Euteleostomi</taxon>
        <taxon>Amphibia</taxon>
        <taxon>Batrachia</taxon>
        <taxon>Caudata</taxon>
        <taxon>Salamandroidea</taxon>
        <taxon>Salamandridae</taxon>
        <taxon>Pleurodelinae</taxon>
        <taxon>Pleurodeles</taxon>
    </lineage>
</organism>
<dbReference type="Proteomes" id="UP001066276">
    <property type="component" value="Chromosome 7"/>
</dbReference>
<comment type="caution">
    <text evidence="2">The sequence shown here is derived from an EMBL/GenBank/DDBJ whole genome shotgun (WGS) entry which is preliminary data.</text>
</comment>
<dbReference type="AlphaFoldDB" id="A0AAV7PPT0"/>
<dbReference type="EMBL" id="JANPWB010000011">
    <property type="protein sequence ID" value="KAJ1127738.1"/>
    <property type="molecule type" value="Genomic_DNA"/>
</dbReference>
<feature type="region of interest" description="Disordered" evidence="1">
    <location>
        <begin position="1"/>
        <end position="30"/>
    </location>
</feature>
<proteinExistence type="predicted"/>
<evidence type="ECO:0000313" key="3">
    <source>
        <dbReference type="Proteomes" id="UP001066276"/>
    </source>
</evidence>
<name>A0AAV7PPT0_PLEWA</name>
<protein>
    <submittedName>
        <fullName evidence="2">Uncharacterized protein</fullName>
    </submittedName>
</protein>
<gene>
    <name evidence="2" type="ORF">NDU88_006131</name>
</gene>
<accession>A0AAV7PPT0</accession>
<reference evidence="2" key="1">
    <citation type="journal article" date="2022" name="bioRxiv">
        <title>Sequencing and chromosome-scale assembly of the giantPleurodeles waltlgenome.</title>
        <authorList>
            <person name="Brown T."/>
            <person name="Elewa A."/>
            <person name="Iarovenko S."/>
            <person name="Subramanian E."/>
            <person name="Araus A.J."/>
            <person name="Petzold A."/>
            <person name="Susuki M."/>
            <person name="Suzuki K.-i.T."/>
            <person name="Hayashi T."/>
            <person name="Toyoda A."/>
            <person name="Oliveira C."/>
            <person name="Osipova E."/>
            <person name="Leigh N.D."/>
            <person name="Simon A."/>
            <person name="Yun M.H."/>
        </authorList>
    </citation>
    <scope>NUCLEOTIDE SEQUENCE</scope>
    <source>
        <strain evidence="2">20211129_DDA</strain>
        <tissue evidence="2">Liver</tissue>
    </source>
</reference>
<sequence length="178" mass="19092">MRVISFASSEAPGGGRWSSPHTDRDAGAAEASAPLHMVPLCRRLRGSMDPCMTPHDPLTREASTLHRPPGPVFHGSNCNHVWGAQRSGIARHPLASGWGRFPCFPSCLPNAPFPGLLLVYLDSCCWSPAPRLLDLSVQGLLGLGGAAQGPCWVSYSSSRRTAAWWPHKQILGLGLGQH</sequence>